<dbReference type="EMBL" id="QZAB01000421">
    <property type="protein sequence ID" value="RQD82868.1"/>
    <property type="molecule type" value="Genomic_DNA"/>
</dbReference>
<reference evidence="1 2" key="1">
    <citation type="submission" date="2018-08" db="EMBL/GenBank/DDBJ databases">
        <title>The metabolism and importance of syntrophic acetate oxidation coupled to methane or sulfide production in haloalkaline environments.</title>
        <authorList>
            <person name="Timmers P.H.A."/>
            <person name="Vavourakis C.D."/>
            <person name="Sorokin D.Y."/>
            <person name="Sinninghe Damste J.S."/>
            <person name="Muyzer G."/>
            <person name="Stams A.J.M."/>
            <person name="Plugge C.M."/>
        </authorList>
    </citation>
    <scope>NUCLEOTIDE SEQUENCE [LARGE SCALE GENOMIC DNA]</scope>
    <source>
        <strain evidence="1">MSAO_Arc3</strain>
    </source>
</reference>
<proteinExistence type="predicted"/>
<name>A0A424YUW7_9EURY</name>
<comment type="caution">
    <text evidence="1">The sequence shown here is derived from an EMBL/GenBank/DDBJ whole genome shotgun (WGS) entry which is preliminary data.</text>
</comment>
<protein>
    <submittedName>
        <fullName evidence="1">Uncharacterized protein</fullName>
    </submittedName>
</protein>
<sequence length="79" mass="8988">MAPKSQIGEVRILHRQGKCTIIQIETDEEIKLFTSCEMEDPEIGSKVFIDKEFVDGFETILDMIHGNCLGYSIEPINKD</sequence>
<gene>
    <name evidence="1" type="ORF">D5R95_06695</name>
</gene>
<dbReference type="Proteomes" id="UP000284763">
    <property type="component" value="Unassembled WGS sequence"/>
</dbReference>
<accession>A0A424YUW7</accession>
<organism evidence="1 2">
    <name type="scientific">Methanosalsum natronophilum</name>
    <dbReference type="NCBI Taxonomy" id="768733"/>
    <lineage>
        <taxon>Archaea</taxon>
        <taxon>Methanobacteriati</taxon>
        <taxon>Methanobacteriota</taxon>
        <taxon>Stenosarchaea group</taxon>
        <taxon>Methanomicrobia</taxon>
        <taxon>Methanosarcinales</taxon>
        <taxon>Methanosarcinaceae</taxon>
        <taxon>Methanosalsum</taxon>
    </lineage>
</organism>
<dbReference type="AlphaFoldDB" id="A0A424YUW7"/>
<evidence type="ECO:0000313" key="2">
    <source>
        <dbReference type="Proteomes" id="UP000284763"/>
    </source>
</evidence>
<evidence type="ECO:0000313" key="1">
    <source>
        <dbReference type="EMBL" id="RQD82868.1"/>
    </source>
</evidence>